<dbReference type="EC" id="3.5.1.4" evidence="3"/>
<keyword evidence="8" id="KW-1185">Reference proteome</keyword>
<dbReference type="PANTHER" id="PTHR46072:SF2">
    <property type="entry name" value="AMIDASE (EUROFUNG)"/>
    <property type="match status" value="1"/>
</dbReference>
<dbReference type="EMBL" id="CAWUHD010000146">
    <property type="protein sequence ID" value="CAK7235287.1"/>
    <property type="molecule type" value="Genomic_DNA"/>
</dbReference>
<evidence type="ECO:0000313" key="8">
    <source>
        <dbReference type="Proteomes" id="UP001642482"/>
    </source>
</evidence>
<sequence>MPALLTKNAVPTTASWQERVKDKQHRILADVPPQFIHPELKFSDTEAQDVLDLPTFSQGNPARVMHFPEIYLKADELAITALKAEDIPPAIAAGTWTAVQVLDAFTHRAVMAHQLLHCCISFLYPQAREQAEALDAEFANTKRLVGPLHGVPLSVKDQCRIAGTETTCGYVANLGVWDEEDCLLVDILKKAGAVPFCKTTLSVGCMWGESINNIVGRANNPHNRAFTCGGSSGGEGALIGFHGSPLGVGSDLGGSIRTPSAYNGLHGLRPSSSRIPYYRVLNSMEGQEIIPSVVGPMAQSTKSLQLFVKTVVDGQPWLLDPKSPPIPWREKVVTYIKSRPLRLAFMHYDKHVLPQPPIRKALRELEALLKEAGHDIVPMFVDALNQKRADQFGSDVCTADADHDVQRTRDLSGEPKLPLLPAKGPGALPPQPMNLTESWAFAMDRMEYQASVLKAWQATAATTISGEPIDAYITCVNPSVAHIHGEFGKVRYKGYCATANVLDFSACTLPVTKMDVASNPPDQSETEDGFGKVIPSPQCDRDRWIRENYARNLKEYDGMPIVLQIVARRWEEEKVLAVSEVVEELLNEKGLGLSA</sequence>
<feature type="domain" description="Amidase" evidence="6">
    <location>
        <begin position="101"/>
        <end position="576"/>
    </location>
</feature>
<dbReference type="InterPro" id="IPR020556">
    <property type="entry name" value="Amidase_CS"/>
</dbReference>
<dbReference type="GO" id="GO:0004040">
    <property type="term" value="F:amidase activity"/>
    <property type="evidence" value="ECO:0007669"/>
    <property type="project" value="UniProtKB-EC"/>
</dbReference>
<comment type="caution">
    <text evidence="7">The sequence shown here is derived from an EMBL/GenBank/DDBJ whole genome shotgun (WGS) entry which is preliminary data.</text>
</comment>
<dbReference type="Gene3D" id="3.90.1300.10">
    <property type="entry name" value="Amidase signature (AS) domain"/>
    <property type="match status" value="1"/>
</dbReference>
<gene>
    <name evidence="7" type="primary">AMD2</name>
    <name evidence="7" type="ORF">SEUCBS140593_009234</name>
</gene>
<evidence type="ECO:0000313" key="7">
    <source>
        <dbReference type="EMBL" id="CAK7235287.1"/>
    </source>
</evidence>
<evidence type="ECO:0000256" key="1">
    <source>
        <dbReference type="ARBA" id="ARBA00001311"/>
    </source>
</evidence>
<dbReference type="InterPro" id="IPR023631">
    <property type="entry name" value="Amidase_dom"/>
</dbReference>
<dbReference type="Proteomes" id="UP001642482">
    <property type="component" value="Unassembled WGS sequence"/>
</dbReference>
<accession>A0ABP0CT19</accession>
<organism evidence="7 8">
    <name type="scientific">Sporothrix eucalyptigena</name>
    <dbReference type="NCBI Taxonomy" id="1812306"/>
    <lineage>
        <taxon>Eukaryota</taxon>
        <taxon>Fungi</taxon>
        <taxon>Dikarya</taxon>
        <taxon>Ascomycota</taxon>
        <taxon>Pezizomycotina</taxon>
        <taxon>Sordariomycetes</taxon>
        <taxon>Sordariomycetidae</taxon>
        <taxon>Ophiostomatales</taxon>
        <taxon>Ophiostomataceae</taxon>
        <taxon>Sporothrix</taxon>
    </lineage>
</organism>
<protein>
    <recommendedName>
        <fullName evidence="3">amidase</fullName>
        <ecNumber evidence="3">3.5.1.4</ecNumber>
    </recommendedName>
</protein>
<dbReference type="InterPro" id="IPR036928">
    <property type="entry name" value="AS_sf"/>
</dbReference>
<reference evidence="7 8" key="1">
    <citation type="submission" date="2024-01" db="EMBL/GenBank/DDBJ databases">
        <authorList>
            <person name="Allen C."/>
            <person name="Tagirdzhanova G."/>
        </authorList>
    </citation>
    <scope>NUCLEOTIDE SEQUENCE [LARGE SCALE GENOMIC DNA]</scope>
</reference>
<feature type="region of interest" description="Disordered" evidence="5">
    <location>
        <begin position="407"/>
        <end position="428"/>
    </location>
</feature>
<dbReference type="Pfam" id="PF01425">
    <property type="entry name" value="Amidase"/>
    <property type="match status" value="1"/>
</dbReference>
<evidence type="ECO:0000256" key="2">
    <source>
        <dbReference type="ARBA" id="ARBA00009199"/>
    </source>
</evidence>
<feature type="compositionally biased region" description="Low complexity" evidence="5">
    <location>
        <begin position="415"/>
        <end position="426"/>
    </location>
</feature>
<proteinExistence type="inferred from homology"/>
<evidence type="ECO:0000259" key="6">
    <source>
        <dbReference type="Pfam" id="PF01425"/>
    </source>
</evidence>
<keyword evidence="4 7" id="KW-0378">Hydrolase</keyword>
<evidence type="ECO:0000256" key="4">
    <source>
        <dbReference type="ARBA" id="ARBA00022801"/>
    </source>
</evidence>
<dbReference type="PANTHER" id="PTHR46072">
    <property type="entry name" value="AMIDASE-RELATED-RELATED"/>
    <property type="match status" value="1"/>
</dbReference>
<name>A0ABP0CT19_9PEZI</name>
<comment type="catalytic activity">
    <reaction evidence="1">
        <text>a monocarboxylic acid amide + H2O = a monocarboxylate + NH4(+)</text>
        <dbReference type="Rhea" id="RHEA:12020"/>
        <dbReference type="ChEBI" id="CHEBI:15377"/>
        <dbReference type="ChEBI" id="CHEBI:28938"/>
        <dbReference type="ChEBI" id="CHEBI:35757"/>
        <dbReference type="ChEBI" id="CHEBI:83628"/>
        <dbReference type="EC" id="3.5.1.4"/>
    </reaction>
</comment>
<dbReference type="PIRSF" id="PIRSF001221">
    <property type="entry name" value="Amidase_fungi"/>
    <property type="match status" value="1"/>
</dbReference>
<comment type="similarity">
    <text evidence="2">Belongs to the amidase family.</text>
</comment>
<dbReference type="PROSITE" id="PS00571">
    <property type="entry name" value="AMIDASES"/>
    <property type="match status" value="1"/>
</dbReference>
<evidence type="ECO:0000256" key="3">
    <source>
        <dbReference type="ARBA" id="ARBA00012922"/>
    </source>
</evidence>
<dbReference type="SUPFAM" id="SSF75304">
    <property type="entry name" value="Amidase signature (AS) enzymes"/>
    <property type="match status" value="1"/>
</dbReference>
<evidence type="ECO:0000256" key="5">
    <source>
        <dbReference type="SAM" id="MobiDB-lite"/>
    </source>
</evidence>